<organism evidence="1 2">
    <name type="scientific">Adonisia turfae CCMR0082</name>
    <dbReference type="NCBI Taxonomy" id="2304604"/>
    <lineage>
        <taxon>Bacteria</taxon>
        <taxon>Bacillati</taxon>
        <taxon>Cyanobacteriota</taxon>
        <taxon>Adonisia</taxon>
        <taxon>Adonisia turfae</taxon>
    </lineage>
</organism>
<reference evidence="1 2" key="1">
    <citation type="journal article" date="2020" name="Microb. Ecol.">
        <title>Ecogenomics of the Marine Benthic Filamentous Cyanobacterium Adonisia.</title>
        <authorList>
            <person name="Walter J.M."/>
            <person name="Coutinho F.H."/>
            <person name="Leomil L."/>
            <person name="Hargreaves P.I."/>
            <person name="Campeao M.E."/>
            <person name="Vieira V.V."/>
            <person name="Silva B.S."/>
            <person name="Fistarol G.O."/>
            <person name="Salomon P.S."/>
            <person name="Sawabe T."/>
            <person name="Mino S."/>
            <person name="Hosokawa M."/>
            <person name="Miyashita H."/>
            <person name="Maruyama F."/>
            <person name="van Verk M.C."/>
            <person name="Dutilh B.E."/>
            <person name="Thompson C.C."/>
            <person name="Thompson F.L."/>
        </authorList>
    </citation>
    <scope>NUCLEOTIDE SEQUENCE [LARGE SCALE GENOMIC DNA]</scope>
    <source>
        <strain evidence="1 2">CCMR0082</strain>
    </source>
</reference>
<accession>A0A6M0SE85</accession>
<dbReference type="AlphaFoldDB" id="A0A6M0SE85"/>
<dbReference type="RefSeq" id="WP_163668989.1">
    <property type="nucleotide sequence ID" value="NZ_QZCE01000002.1"/>
</dbReference>
<dbReference type="EMBL" id="QZCE01000002">
    <property type="protein sequence ID" value="NEZ66646.1"/>
    <property type="molecule type" value="Genomic_DNA"/>
</dbReference>
<evidence type="ECO:0000313" key="2">
    <source>
        <dbReference type="Proteomes" id="UP000473574"/>
    </source>
</evidence>
<evidence type="ECO:0000313" key="1">
    <source>
        <dbReference type="EMBL" id="NEZ66646.1"/>
    </source>
</evidence>
<dbReference type="Proteomes" id="UP000473574">
    <property type="component" value="Unassembled WGS sequence"/>
</dbReference>
<name>A0A6M0SE85_9CYAN</name>
<gene>
    <name evidence="1" type="ORF">D0962_28460</name>
</gene>
<protein>
    <submittedName>
        <fullName evidence="1">Uncharacterized protein</fullName>
    </submittedName>
</protein>
<sequence length="147" mass="16122">MKRFLQNLVLASAIAAGSLGFQGEARAQYVEINPTALRSCRRDQSWTFVGPSHCYRFFQDEDTLHVGIVTLTHDGYIISQVIGITPGDVVLSEAKVIFRDGTLVGQAIIDVASGTIASGRGDWASFHEDAWKARQLVAEYSGYHGIY</sequence>
<comment type="caution">
    <text evidence="1">The sequence shown here is derived from an EMBL/GenBank/DDBJ whole genome shotgun (WGS) entry which is preliminary data.</text>
</comment>
<proteinExistence type="predicted"/>